<evidence type="ECO:0000313" key="4">
    <source>
        <dbReference type="Proteomes" id="UP001597178"/>
    </source>
</evidence>
<feature type="compositionally biased region" description="Basic and acidic residues" evidence="1">
    <location>
        <begin position="38"/>
        <end position="65"/>
    </location>
</feature>
<protein>
    <submittedName>
        <fullName evidence="3">Uncharacterized protein</fullName>
    </submittedName>
</protein>
<reference evidence="4" key="1">
    <citation type="journal article" date="2019" name="Int. J. Syst. Evol. Microbiol.">
        <title>The Global Catalogue of Microorganisms (GCM) 10K type strain sequencing project: providing services to taxonomists for standard genome sequencing and annotation.</title>
        <authorList>
            <consortium name="The Broad Institute Genomics Platform"/>
            <consortium name="The Broad Institute Genome Sequencing Center for Infectious Disease"/>
            <person name="Wu L."/>
            <person name="Ma J."/>
        </authorList>
    </citation>
    <scope>NUCLEOTIDE SEQUENCE [LARGE SCALE GENOMIC DNA]</scope>
    <source>
        <strain evidence="4">CCUG 54822</strain>
    </source>
</reference>
<feature type="compositionally biased region" description="Low complexity" evidence="1">
    <location>
        <begin position="119"/>
        <end position="133"/>
    </location>
</feature>
<accession>A0ABW4A0L8</accession>
<dbReference type="Proteomes" id="UP001597178">
    <property type="component" value="Unassembled WGS sequence"/>
</dbReference>
<evidence type="ECO:0000256" key="2">
    <source>
        <dbReference type="SAM" id="Phobius"/>
    </source>
</evidence>
<sequence length="242" mass="26686">MDRPRVKALIVAGNIFGVIAIITIIILHNNTATSVEETESRTDRPHNNKVTYLHEKSEMDVRFEKDDEDENEETQESDEEDMEEQSEDPEEDVVAESTEESDETEQTAYADYESEQKKSSSSQSDTETSSSSGTTGGTPGKSTDTDTNQTTESDSQSSSNSGDTEEKKEVNEEPEEPTFLQEVRSRLPSGYSAGGSNESVSIIREKDGKSIATINGGNITFNTKSQDDWAVGDRLTPILHKQ</sequence>
<name>A0ABW4A0L8_9BACI</name>
<dbReference type="EMBL" id="JBHTNH010000061">
    <property type="protein sequence ID" value="MFD1363703.1"/>
    <property type="molecule type" value="Genomic_DNA"/>
</dbReference>
<gene>
    <name evidence="3" type="ORF">ACFQ4A_19035</name>
</gene>
<keyword evidence="2" id="KW-0472">Membrane</keyword>
<keyword evidence="2" id="KW-1133">Transmembrane helix</keyword>
<keyword evidence="2" id="KW-0812">Transmembrane</keyword>
<evidence type="ECO:0000313" key="3">
    <source>
        <dbReference type="EMBL" id="MFD1363703.1"/>
    </source>
</evidence>
<comment type="caution">
    <text evidence="3">The sequence shown here is derived from an EMBL/GenBank/DDBJ whole genome shotgun (WGS) entry which is preliminary data.</text>
</comment>
<dbReference type="RefSeq" id="WP_382402944.1">
    <property type="nucleotide sequence ID" value="NZ_JBHTNH010000061.1"/>
</dbReference>
<proteinExistence type="predicted"/>
<organism evidence="3 4">
    <name type="scientific">Lentibacillus salinarum</name>
    <dbReference type="NCBI Taxonomy" id="446820"/>
    <lineage>
        <taxon>Bacteria</taxon>
        <taxon>Bacillati</taxon>
        <taxon>Bacillota</taxon>
        <taxon>Bacilli</taxon>
        <taxon>Bacillales</taxon>
        <taxon>Bacillaceae</taxon>
        <taxon>Lentibacillus</taxon>
    </lineage>
</organism>
<keyword evidence="4" id="KW-1185">Reference proteome</keyword>
<feature type="region of interest" description="Disordered" evidence="1">
    <location>
        <begin position="35"/>
        <end position="199"/>
    </location>
</feature>
<feature type="transmembrane region" description="Helical" evidence="2">
    <location>
        <begin position="7"/>
        <end position="27"/>
    </location>
</feature>
<feature type="compositionally biased region" description="Low complexity" evidence="1">
    <location>
        <begin position="140"/>
        <end position="162"/>
    </location>
</feature>
<feature type="compositionally biased region" description="Acidic residues" evidence="1">
    <location>
        <begin position="66"/>
        <end position="105"/>
    </location>
</feature>
<evidence type="ECO:0000256" key="1">
    <source>
        <dbReference type="SAM" id="MobiDB-lite"/>
    </source>
</evidence>